<evidence type="ECO:0000256" key="3">
    <source>
        <dbReference type="ARBA" id="ARBA00023157"/>
    </source>
</evidence>
<protein>
    <submittedName>
        <fullName evidence="9">Interleukin 22 receptor, alpha 2</fullName>
    </submittedName>
    <submittedName>
        <fullName evidence="8">Interleukin-22 receptor subunit alpha-2-like</fullName>
    </submittedName>
</protein>
<feature type="domain" description="Fibronectin type-III" evidence="6">
    <location>
        <begin position="5"/>
        <end position="107"/>
    </location>
</feature>
<keyword evidence="4 8" id="KW-0675">Receptor</keyword>
<dbReference type="RefSeq" id="XP_015800523.3">
    <property type="nucleotide sequence ID" value="XM_015945037.3"/>
</dbReference>
<dbReference type="InterPro" id="IPR013783">
    <property type="entry name" value="Ig-like_fold"/>
</dbReference>
<dbReference type="Gene3D" id="2.60.40.10">
    <property type="entry name" value="Immunoglobulins"/>
    <property type="match status" value="1"/>
</dbReference>
<organism evidence="9 10">
    <name type="scientific">Nothobranchius furzeri</name>
    <name type="common">Turquoise killifish</name>
    <dbReference type="NCBI Taxonomy" id="105023"/>
    <lineage>
        <taxon>Eukaryota</taxon>
        <taxon>Metazoa</taxon>
        <taxon>Chordata</taxon>
        <taxon>Craniata</taxon>
        <taxon>Vertebrata</taxon>
        <taxon>Euteleostomi</taxon>
        <taxon>Actinopterygii</taxon>
        <taxon>Neopterygii</taxon>
        <taxon>Teleostei</taxon>
        <taxon>Neoteleostei</taxon>
        <taxon>Acanthomorphata</taxon>
        <taxon>Ovalentaria</taxon>
        <taxon>Atherinomorphae</taxon>
        <taxon>Cyprinodontiformes</taxon>
        <taxon>Nothobranchiidae</taxon>
        <taxon>Nothobranchius</taxon>
    </lineage>
</organism>
<dbReference type="OrthoDB" id="10007376at2759"/>
<dbReference type="GeneTree" id="ENSGT00940000165457"/>
<dbReference type="InterPro" id="IPR015373">
    <property type="entry name" value="Interferon/interleukin_rcp_dom"/>
</dbReference>
<dbReference type="FunFam" id="2.60.40.10:FF:000348">
    <property type="entry name" value="Interleukin 20 receptor subunit alpha"/>
    <property type="match status" value="1"/>
</dbReference>
<dbReference type="InterPro" id="IPR036116">
    <property type="entry name" value="FN3_sf"/>
</dbReference>
<gene>
    <name evidence="9" type="primary">il22ra2</name>
    <name evidence="8" type="ORF">G4P62_002930</name>
</gene>
<dbReference type="EMBL" id="JAAVVJ010000006">
    <property type="protein sequence ID" value="KAF7220145.1"/>
    <property type="molecule type" value="Genomic_DNA"/>
</dbReference>
<evidence type="ECO:0000256" key="2">
    <source>
        <dbReference type="ARBA" id="ARBA00022729"/>
    </source>
</evidence>
<evidence type="ECO:0000313" key="10">
    <source>
        <dbReference type="Proteomes" id="UP000694548"/>
    </source>
</evidence>
<name>A0A8C6K7R9_NOTFU</name>
<dbReference type="SUPFAM" id="SSF49265">
    <property type="entry name" value="Fibronectin type III"/>
    <property type="match status" value="2"/>
</dbReference>
<keyword evidence="2 5" id="KW-0732">Signal</keyword>
<dbReference type="InterPro" id="IPR003961">
    <property type="entry name" value="FN3_dom"/>
</dbReference>
<dbReference type="GO" id="GO:0004896">
    <property type="term" value="F:cytokine receptor activity"/>
    <property type="evidence" value="ECO:0007669"/>
    <property type="project" value="TreeGrafter"/>
</dbReference>
<reference evidence="9" key="3">
    <citation type="submission" date="2025-05" db="UniProtKB">
        <authorList>
            <consortium name="Ensembl"/>
        </authorList>
    </citation>
    <scope>IDENTIFICATION</scope>
</reference>
<dbReference type="Proteomes" id="UP000694548">
    <property type="component" value="Chromosome sgr03"/>
</dbReference>
<feature type="domain" description="Interferon/interleukin receptor" evidence="7">
    <location>
        <begin position="122"/>
        <end position="219"/>
    </location>
</feature>
<evidence type="ECO:0000313" key="8">
    <source>
        <dbReference type="EMBL" id="KAF7220145.1"/>
    </source>
</evidence>
<reference evidence="8" key="2">
    <citation type="submission" date="2020-03" db="EMBL/GenBank/DDBJ databases">
        <title>Intra-Species Differences in Population Size shape Life History and Genome Evolution.</title>
        <authorList>
            <person name="Willemsen D."/>
            <person name="Cui R."/>
            <person name="Valenzano D.R."/>
        </authorList>
    </citation>
    <scope>NUCLEOTIDE SEQUENCE</scope>
    <source>
        <strain evidence="8">GRZ</strain>
        <tissue evidence="8">Whole</tissue>
    </source>
</reference>
<comment type="similarity">
    <text evidence="1">Belongs to the type II cytokine receptor family.</text>
</comment>
<dbReference type="OMA" id="SMENYYE"/>
<evidence type="ECO:0000256" key="5">
    <source>
        <dbReference type="SAM" id="SignalP"/>
    </source>
</evidence>
<dbReference type="Ensembl" id="ENSNFUT00015000977.1">
    <property type="protein sequence ID" value="ENSNFUP00015000892.1"/>
    <property type="gene ID" value="ENSNFUG00015000538.1"/>
</dbReference>
<dbReference type="AlphaFoldDB" id="A0A8C6K7R9"/>
<sequence length="219" mass="25109">MTHLLLPTLLLQNLSLSITTQEMLVPPSQVMFKSADYRHVLHWTPPTNSSSLHYDVQWKIYGEPVWLDVEGCQGIQKHHCDLSRVTKYIREWYYARVRASSGYSCSKSSWALSPRFSPCWDTQISPPSLKLNTTKQGIVVHVKPSRVLARNLHKQHSLLYNIYTIHANGSEDVSEITSNERTLTKLDPNTKYCFQAQVVIPRLFFKSSLRSSTKCTTTP</sequence>
<dbReference type="Pfam" id="PF09294">
    <property type="entry name" value="Interfer-bind"/>
    <property type="match status" value="1"/>
</dbReference>
<evidence type="ECO:0000259" key="6">
    <source>
        <dbReference type="Pfam" id="PF01108"/>
    </source>
</evidence>
<evidence type="ECO:0000256" key="4">
    <source>
        <dbReference type="ARBA" id="ARBA00023170"/>
    </source>
</evidence>
<accession>A0A8C6K7R9</accession>
<evidence type="ECO:0000256" key="1">
    <source>
        <dbReference type="ARBA" id="ARBA00005399"/>
    </source>
</evidence>
<feature type="signal peptide" evidence="5">
    <location>
        <begin position="1"/>
        <end position="17"/>
    </location>
</feature>
<feature type="chain" id="PRO_5044681167" evidence="5">
    <location>
        <begin position="18"/>
        <end position="219"/>
    </location>
</feature>
<dbReference type="Pfam" id="PF01108">
    <property type="entry name" value="Tissue_fac"/>
    <property type="match status" value="1"/>
</dbReference>
<dbReference type="PANTHER" id="PTHR20859">
    <property type="entry name" value="INTERFERON/INTERLEUKIN RECEPTOR"/>
    <property type="match status" value="1"/>
</dbReference>
<keyword evidence="3" id="KW-1015">Disulfide bond</keyword>
<dbReference type="KEGG" id="nfu:107376094"/>
<dbReference type="PANTHER" id="PTHR20859:SF53">
    <property type="entry name" value="INTERLEUKIN-22 RECEPTOR SUBUNIT ALPHA-1"/>
    <property type="match status" value="1"/>
</dbReference>
<dbReference type="GO" id="GO:0005886">
    <property type="term" value="C:plasma membrane"/>
    <property type="evidence" value="ECO:0007669"/>
    <property type="project" value="TreeGrafter"/>
</dbReference>
<reference evidence="9" key="1">
    <citation type="submission" date="2014-08" db="EMBL/GenBank/DDBJ databases">
        <authorList>
            <person name="Senf B."/>
            <person name="Petzold A."/>
            <person name="Downie B.R."/>
            <person name="Koch P."/>
            <person name="Platzer M."/>
        </authorList>
    </citation>
    <scope>NUCLEOTIDE SEQUENCE [LARGE SCALE GENOMIC DNA]</scope>
    <source>
        <strain evidence="9">GRZ</strain>
    </source>
</reference>
<dbReference type="Proteomes" id="UP000822369">
    <property type="component" value="Chromosome 6"/>
</dbReference>
<dbReference type="GeneID" id="107376094"/>
<keyword evidence="10" id="KW-1185">Reference proteome</keyword>
<evidence type="ECO:0000259" key="7">
    <source>
        <dbReference type="Pfam" id="PF09294"/>
    </source>
</evidence>
<proteinExistence type="inferred from homology"/>
<dbReference type="InterPro" id="IPR050650">
    <property type="entry name" value="Type-II_Cytokine-TF_Rcpt"/>
</dbReference>
<evidence type="ECO:0000313" key="9">
    <source>
        <dbReference type="Ensembl" id="ENSNFUP00015000892.1"/>
    </source>
</evidence>